<gene>
    <name evidence="3" type="ORF">MNOR_LOCUS24543</name>
</gene>
<evidence type="ECO:0000256" key="2">
    <source>
        <dbReference type="SAM" id="SignalP"/>
    </source>
</evidence>
<dbReference type="AlphaFoldDB" id="A0AAV2RIH7"/>
<feature type="chain" id="PRO_5043562069" evidence="2">
    <location>
        <begin position="26"/>
        <end position="158"/>
    </location>
</feature>
<proteinExistence type="predicted"/>
<evidence type="ECO:0000256" key="1">
    <source>
        <dbReference type="SAM" id="Phobius"/>
    </source>
</evidence>
<keyword evidence="2" id="KW-0732">Signal</keyword>
<evidence type="ECO:0000313" key="4">
    <source>
        <dbReference type="Proteomes" id="UP001497623"/>
    </source>
</evidence>
<sequence length="158" mass="16696">MGIMKLRKVVISVGIVMQLVILCTAVTTPAPVAAPTPAPKPAPTVPPAAPPVALPAAPPAEPKEECTEIVSNLIPTGKILRLCQPVGTTQAPPKSPVRIIYGFNAYYFGWMVGLAVAASLIVVASIVLICLKKYKGTNNYSPKEHEPLKEEPLLQPQA</sequence>
<feature type="signal peptide" evidence="2">
    <location>
        <begin position="1"/>
        <end position="25"/>
    </location>
</feature>
<keyword evidence="4" id="KW-1185">Reference proteome</keyword>
<keyword evidence="1" id="KW-0812">Transmembrane</keyword>
<keyword evidence="1" id="KW-1133">Transmembrane helix</keyword>
<dbReference type="EMBL" id="CAXKWB010022615">
    <property type="protein sequence ID" value="CAL4124480.1"/>
    <property type="molecule type" value="Genomic_DNA"/>
</dbReference>
<evidence type="ECO:0000313" key="3">
    <source>
        <dbReference type="EMBL" id="CAL4124480.1"/>
    </source>
</evidence>
<comment type="caution">
    <text evidence="3">The sequence shown here is derived from an EMBL/GenBank/DDBJ whole genome shotgun (WGS) entry which is preliminary data.</text>
</comment>
<organism evidence="3 4">
    <name type="scientific">Meganyctiphanes norvegica</name>
    <name type="common">Northern krill</name>
    <name type="synonym">Thysanopoda norvegica</name>
    <dbReference type="NCBI Taxonomy" id="48144"/>
    <lineage>
        <taxon>Eukaryota</taxon>
        <taxon>Metazoa</taxon>
        <taxon>Ecdysozoa</taxon>
        <taxon>Arthropoda</taxon>
        <taxon>Crustacea</taxon>
        <taxon>Multicrustacea</taxon>
        <taxon>Malacostraca</taxon>
        <taxon>Eumalacostraca</taxon>
        <taxon>Eucarida</taxon>
        <taxon>Euphausiacea</taxon>
        <taxon>Euphausiidae</taxon>
        <taxon>Meganyctiphanes</taxon>
    </lineage>
</organism>
<dbReference type="Proteomes" id="UP001497623">
    <property type="component" value="Unassembled WGS sequence"/>
</dbReference>
<reference evidence="3 4" key="1">
    <citation type="submission" date="2024-05" db="EMBL/GenBank/DDBJ databases">
        <authorList>
            <person name="Wallberg A."/>
        </authorList>
    </citation>
    <scope>NUCLEOTIDE SEQUENCE [LARGE SCALE GENOMIC DNA]</scope>
</reference>
<feature type="transmembrane region" description="Helical" evidence="1">
    <location>
        <begin position="107"/>
        <end position="131"/>
    </location>
</feature>
<accession>A0AAV2RIH7</accession>
<protein>
    <submittedName>
        <fullName evidence="3">Uncharacterized protein</fullName>
    </submittedName>
</protein>
<name>A0AAV2RIH7_MEGNR</name>
<keyword evidence="1" id="KW-0472">Membrane</keyword>